<feature type="region of interest" description="Disordered" evidence="1">
    <location>
        <begin position="205"/>
        <end position="303"/>
    </location>
</feature>
<evidence type="ECO:0000313" key="4">
    <source>
        <dbReference type="Proteomes" id="UP001249851"/>
    </source>
</evidence>
<dbReference type="AlphaFoldDB" id="A0AAD9UU32"/>
<evidence type="ECO:0000259" key="2">
    <source>
        <dbReference type="PROSITE" id="PS50003"/>
    </source>
</evidence>
<evidence type="ECO:0000313" key="3">
    <source>
        <dbReference type="EMBL" id="KAK2549991.1"/>
    </source>
</evidence>
<proteinExistence type="predicted"/>
<feature type="compositionally biased region" description="Polar residues" evidence="1">
    <location>
        <begin position="249"/>
        <end position="267"/>
    </location>
</feature>
<dbReference type="Pfam" id="PF00169">
    <property type="entry name" value="PH"/>
    <property type="match status" value="1"/>
</dbReference>
<feature type="compositionally biased region" description="Polar residues" evidence="1">
    <location>
        <begin position="224"/>
        <end position="238"/>
    </location>
</feature>
<reference evidence="3" key="2">
    <citation type="journal article" date="2023" name="Science">
        <title>Genomic signatures of disease resistance in endangered staghorn corals.</title>
        <authorList>
            <person name="Vollmer S.V."/>
            <person name="Selwyn J.D."/>
            <person name="Despard B.A."/>
            <person name="Roesel C.L."/>
        </authorList>
    </citation>
    <scope>NUCLEOTIDE SEQUENCE</scope>
    <source>
        <strain evidence="3">K2</strain>
    </source>
</reference>
<accession>A0AAD9UU32</accession>
<dbReference type="CDD" id="cd00821">
    <property type="entry name" value="PH"/>
    <property type="match status" value="1"/>
</dbReference>
<dbReference type="SUPFAM" id="SSF50729">
    <property type="entry name" value="PH domain-like"/>
    <property type="match status" value="1"/>
</dbReference>
<dbReference type="EMBL" id="JARQWQ010000117">
    <property type="protein sequence ID" value="KAK2549991.1"/>
    <property type="molecule type" value="Genomic_DNA"/>
</dbReference>
<dbReference type="SMART" id="SM00233">
    <property type="entry name" value="PH"/>
    <property type="match status" value="1"/>
</dbReference>
<dbReference type="Proteomes" id="UP001249851">
    <property type="component" value="Unassembled WGS sequence"/>
</dbReference>
<dbReference type="Gene3D" id="2.30.29.30">
    <property type="entry name" value="Pleckstrin-homology domain (PH domain)/Phosphotyrosine-binding domain (PTB)"/>
    <property type="match status" value="1"/>
</dbReference>
<organism evidence="3 4">
    <name type="scientific">Acropora cervicornis</name>
    <name type="common">Staghorn coral</name>
    <dbReference type="NCBI Taxonomy" id="6130"/>
    <lineage>
        <taxon>Eukaryota</taxon>
        <taxon>Metazoa</taxon>
        <taxon>Cnidaria</taxon>
        <taxon>Anthozoa</taxon>
        <taxon>Hexacorallia</taxon>
        <taxon>Scleractinia</taxon>
        <taxon>Astrocoeniina</taxon>
        <taxon>Acroporidae</taxon>
        <taxon>Acropora</taxon>
    </lineage>
</organism>
<gene>
    <name evidence="3" type="ORF">P5673_029445</name>
</gene>
<keyword evidence="4" id="KW-1185">Reference proteome</keyword>
<dbReference type="PROSITE" id="PS50003">
    <property type="entry name" value="PH_DOMAIN"/>
    <property type="match status" value="1"/>
</dbReference>
<protein>
    <recommendedName>
        <fullName evidence="2">PH domain-containing protein</fullName>
    </recommendedName>
</protein>
<feature type="region of interest" description="Disordered" evidence="1">
    <location>
        <begin position="164"/>
        <end position="183"/>
    </location>
</feature>
<feature type="domain" description="PH" evidence="2">
    <location>
        <begin position="291"/>
        <end position="387"/>
    </location>
</feature>
<evidence type="ECO:0000256" key="1">
    <source>
        <dbReference type="SAM" id="MobiDB-lite"/>
    </source>
</evidence>
<name>A0AAD9UU32_ACRCE</name>
<reference evidence="3" key="1">
    <citation type="journal article" date="2023" name="G3 (Bethesda)">
        <title>Whole genome assembly and annotation of the endangered Caribbean coral Acropora cervicornis.</title>
        <authorList>
            <person name="Selwyn J.D."/>
            <person name="Vollmer S.V."/>
        </authorList>
    </citation>
    <scope>NUCLEOTIDE SEQUENCE</scope>
    <source>
        <strain evidence="3">K2</strain>
    </source>
</reference>
<dbReference type="InterPro" id="IPR011993">
    <property type="entry name" value="PH-like_dom_sf"/>
</dbReference>
<dbReference type="InterPro" id="IPR001849">
    <property type="entry name" value="PH_domain"/>
</dbReference>
<feature type="compositionally biased region" description="Basic and acidic residues" evidence="1">
    <location>
        <begin position="212"/>
        <end position="223"/>
    </location>
</feature>
<comment type="caution">
    <text evidence="3">The sequence shown here is derived from an EMBL/GenBank/DDBJ whole genome shotgun (WGS) entry which is preliminary data.</text>
</comment>
<sequence>MNRKNLPKDKEPENDLLGPQQDEVHLLKSCEEQLAFCRGIFDALLKLTGEVGQLKHDNIICISKLWDFTKELKHQEKQFLSSKIKSLNSLKDNLDEDQTAELEKLAKWYKIHQEQFDELEKLLSMVLFQGESTTKQRSQTLPELQSISEPFGSLKMCIMDTDKKPEEGQVSIGEPQSSDSEELCGATSTFVGQFEKALKEIQGKKLNKSIKRPREAERQKPTEDTISVASKGSSTAADQDNVDPGKPNRTMQSSEESINVAQETKQSIKGGISPVIHKKLSTNAPSKPTAKPTKEGFLEKLSGGKHQSKKWDNRYFELTDTGHLYYYKKADRGKPINSIYLKGCPVEIDSIDASVLIVKTEERDWNLKAVNIEEARAWRDALRFYSDKK</sequence>